<dbReference type="SUPFAM" id="SSF158472">
    <property type="entry name" value="HAMP domain-like"/>
    <property type="match status" value="1"/>
</dbReference>
<dbReference type="Gene3D" id="3.30.565.10">
    <property type="entry name" value="Histidine kinase-like ATPase, C-terminal domain"/>
    <property type="match status" value="1"/>
</dbReference>
<dbReference type="InterPro" id="IPR003661">
    <property type="entry name" value="HisK_dim/P_dom"/>
</dbReference>
<proteinExistence type="predicted"/>
<dbReference type="EC" id="2.7.13.3" evidence="4"/>
<keyword evidence="7 18" id="KW-0808">Transferase</keyword>
<dbReference type="PROSITE" id="PS50109">
    <property type="entry name" value="HIS_KIN"/>
    <property type="match status" value="1"/>
</dbReference>
<dbReference type="FunFam" id="3.30.565.10:FF:000006">
    <property type="entry name" value="Sensor histidine kinase WalK"/>
    <property type="match status" value="1"/>
</dbReference>
<evidence type="ECO:0000256" key="11">
    <source>
        <dbReference type="ARBA" id="ARBA00022840"/>
    </source>
</evidence>
<name>A0A6N3EHH5_9CLOT</name>
<evidence type="ECO:0000259" key="17">
    <source>
        <dbReference type="PROSITE" id="PS50885"/>
    </source>
</evidence>
<dbReference type="PANTHER" id="PTHR45528:SF8">
    <property type="entry name" value="HISTIDINE KINASE"/>
    <property type="match status" value="1"/>
</dbReference>
<evidence type="ECO:0000256" key="5">
    <source>
        <dbReference type="ARBA" id="ARBA00022475"/>
    </source>
</evidence>
<dbReference type="SMART" id="SM00304">
    <property type="entry name" value="HAMP"/>
    <property type="match status" value="1"/>
</dbReference>
<dbReference type="Pfam" id="PF00512">
    <property type="entry name" value="HisKA"/>
    <property type="match status" value="1"/>
</dbReference>
<evidence type="ECO:0000256" key="3">
    <source>
        <dbReference type="ARBA" id="ARBA00004236"/>
    </source>
</evidence>
<dbReference type="Pfam" id="PF00672">
    <property type="entry name" value="HAMP"/>
    <property type="match status" value="1"/>
</dbReference>
<reference evidence="18" key="1">
    <citation type="submission" date="2019-11" db="EMBL/GenBank/DDBJ databases">
        <authorList>
            <person name="Feng L."/>
        </authorList>
    </citation>
    <scope>NUCLEOTIDE SEQUENCE</scope>
    <source>
        <strain evidence="18">CTertiumLFYP3</strain>
    </source>
</reference>
<evidence type="ECO:0000256" key="10">
    <source>
        <dbReference type="ARBA" id="ARBA00022777"/>
    </source>
</evidence>
<evidence type="ECO:0000256" key="2">
    <source>
        <dbReference type="ARBA" id="ARBA00004141"/>
    </source>
</evidence>
<dbReference type="SUPFAM" id="SSF55874">
    <property type="entry name" value="ATPase domain of HSP90 chaperone/DNA topoisomerase II/histidine kinase"/>
    <property type="match status" value="1"/>
</dbReference>
<comment type="catalytic activity">
    <reaction evidence="1">
        <text>ATP + protein L-histidine = ADP + protein N-phospho-L-histidine.</text>
        <dbReference type="EC" id="2.7.13.3"/>
    </reaction>
</comment>
<dbReference type="InterPro" id="IPR004358">
    <property type="entry name" value="Sig_transdc_His_kin-like_C"/>
</dbReference>
<keyword evidence="12 15" id="KW-1133">Transmembrane helix</keyword>
<dbReference type="GO" id="GO:0000155">
    <property type="term" value="F:phosphorelay sensor kinase activity"/>
    <property type="evidence" value="ECO:0007669"/>
    <property type="project" value="InterPro"/>
</dbReference>
<keyword evidence="8 15" id="KW-0812">Transmembrane</keyword>
<keyword evidence="5" id="KW-1003">Cell membrane</keyword>
<keyword evidence="10 18" id="KW-0418">Kinase</keyword>
<evidence type="ECO:0000256" key="9">
    <source>
        <dbReference type="ARBA" id="ARBA00022741"/>
    </source>
</evidence>
<dbReference type="CDD" id="cd00075">
    <property type="entry name" value="HATPase"/>
    <property type="match status" value="1"/>
</dbReference>
<keyword evidence="6" id="KW-0597">Phosphoprotein</keyword>
<evidence type="ECO:0000256" key="13">
    <source>
        <dbReference type="ARBA" id="ARBA00023012"/>
    </source>
</evidence>
<protein>
    <recommendedName>
        <fullName evidence="4">histidine kinase</fullName>
        <ecNumber evidence="4">2.7.13.3</ecNumber>
    </recommendedName>
</protein>
<dbReference type="InterPro" id="IPR003660">
    <property type="entry name" value="HAMP_dom"/>
</dbReference>
<gene>
    <name evidence="18" type="primary">yycG_4</name>
    <name evidence="18" type="ORF">CTLFYP3_02257</name>
</gene>
<dbReference type="Pfam" id="PF02518">
    <property type="entry name" value="HATPase_c"/>
    <property type="match status" value="1"/>
</dbReference>
<dbReference type="CDD" id="cd00082">
    <property type="entry name" value="HisKA"/>
    <property type="match status" value="1"/>
</dbReference>
<dbReference type="SUPFAM" id="SSF47384">
    <property type="entry name" value="Homodimeric domain of signal transducing histidine kinase"/>
    <property type="match status" value="1"/>
</dbReference>
<dbReference type="EMBL" id="CACRTO010000020">
    <property type="protein sequence ID" value="VYU38909.1"/>
    <property type="molecule type" value="Genomic_DNA"/>
</dbReference>
<dbReference type="FunFam" id="1.10.287.130:FF:000008">
    <property type="entry name" value="Two-component sensor histidine kinase"/>
    <property type="match status" value="1"/>
</dbReference>
<dbReference type="GO" id="GO:0005886">
    <property type="term" value="C:plasma membrane"/>
    <property type="evidence" value="ECO:0007669"/>
    <property type="project" value="UniProtKB-SubCell"/>
</dbReference>
<dbReference type="PANTHER" id="PTHR45528">
    <property type="entry name" value="SENSOR HISTIDINE KINASE CPXA"/>
    <property type="match status" value="1"/>
</dbReference>
<keyword evidence="13" id="KW-0902">Two-component regulatory system</keyword>
<dbReference type="PRINTS" id="PR00344">
    <property type="entry name" value="BCTRLSENSOR"/>
</dbReference>
<evidence type="ECO:0000256" key="8">
    <source>
        <dbReference type="ARBA" id="ARBA00022692"/>
    </source>
</evidence>
<dbReference type="CDD" id="cd06225">
    <property type="entry name" value="HAMP"/>
    <property type="match status" value="1"/>
</dbReference>
<feature type="domain" description="Histidine kinase" evidence="16">
    <location>
        <begin position="310"/>
        <end position="527"/>
    </location>
</feature>
<evidence type="ECO:0000259" key="16">
    <source>
        <dbReference type="PROSITE" id="PS50109"/>
    </source>
</evidence>
<sequence length="527" mass="60648">MIGKKNKKDKNNNENNTEKIKKEKVGLINRFKNFLKKLFHRFDNSGPGVFIKELCEWVYKNIEKSIRFELMVVFAICFVLSFFFYGFANNMLAKNRTITNIEYDIGSIQSTANNIARDLSNNESVDGLSDKATIESYLENYNYSKAKIYITDLDGKILYKVNGDFQEKLDIYAVIDKSNTATNEGDEKVFLYPVNLGGDRAYLIYYETPTPYISNEYYVDENSFLALVLSVILFISIFIIITNRKMKYIEEIASGVRIISSGDLSYRVEEKGKDEIKNLAENINNMASEIQIRIEAERRSEQTKSELITNVSHDLRTPLTSVMGYIGLIKDGKYENEEMMKEYLNISFNKATQLKELIEDLFEYNKLNSRGISLEKTNVNIVEFLSQVIEEYIPVFEESELEVVTRFVDEKSIVEIDAGKMVRVFENLFSNAIKYSFKPGRVVVSAYENNGYANIVIKNNGENIPKEKVERLFDRFYRVDEARNSNTKGSGLGLAISKNIVELHGGKIWAECVENEVSFFIKLKTVK</sequence>
<dbReference type="Gene3D" id="6.10.340.10">
    <property type="match status" value="1"/>
</dbReference>
<feature type="transmembrane region" description="Helical" evidence="15">
    <location>
        <begin position="224"/>
        <end position="241"/>
    </location>
</feature>
<feature type="transmembrane region" description="Helical" evidence="15">
    <location>
        <begin position="70"/>
        <end position="88"/>
    </location>
</feature>
<evidence type="ECO:0000256" key="1">
    <source>
        <dbReference type="ARBA" id="ARBA00000085"/>
    </source>
</evidence>
<feature type="domain" description="HAMP" evidence="17">
    <location>
        <begin position="243"/>
        <end position="295"/>
    </location>
</feature>
<keyword evidence="14 15" id="KW-0472">Membrane</keyword>
<evidence type="ECO:0000256" key="14">
    <source>
        <dbReference type="ARBA" id="ARBA00023136"/>
    </source>
</evidence>
<organism evidence="18">
    <name type="scientific">Clostridium tertium</name>
    <dbReference type="NCBI Taxonomy" id="1559"/>
    <lineage>
        <taxon>Bacteria</taxon>
        <taxon>Bacillati</taxon>
        <taxon>Bacillota</taxon>
        <taxon>Clostridia</taxon>
        <taxon>Eubacteriales</taxon>
        <taxon>Clostridiaceae</taxon>
        <taxon>Clostridium</taxon>
    </lineage>
</organism>
<dbReference type="Gene3D" id="1.10.287.130">
    <property type="match status" value="1"/>
</dbReference>
<dbReference type="InterPro" id="IPR050398">
    <property type="entry name" value="HssS/ArlS-like"/>
</dbReference>
<accession>A0A6N3EHH5</accession>
<dbReference type="GO" id="GO:0005524">
    <property type="term" value="F:ATP binding"/>
    <property type="evidence" value="ECO:0007669"/>
    <property type="project" value="UniProtKB-KW"/>
</dbReference>
<evidence type="ECO:0000313" key="18">
    <source>
        <dbReference type="EMBL" id="VYU38909.1"/>
    </source>
</evidence>
<dbReference type="SMART" id="SM00387">
    <property type="entry name" value="HATPase_c"/>
    <property type="match status" value="1"/>
</dbReference>
<keyword evidence="11" id="KW-0067">ATP-binding</keyword>
<evidence type="ECO:0000256" key="12">
    <source>
        <dbReference type="ARBA" id="ARBA00022989"/>
    </source>
</evidence>
<dbReference type="InterPro" id="IPR003594">
    <property type="entry name" value="HATPase_dom"/>
</dbReference>
<evidence type="ECO:0000256" key="4">
    <source>
        <dbReference type="ARBA" id="ARBA00012438"/>
    </source>
</evidence>
<dbReference type="InterPro" id="IPR005467">
    <property type="entry name" value="His_kinase_dom"/>
</dbReference>
<keyword evidence="9" id="KW-0547">Nucleotide-binding</keyword>
<evidence type="ECO:0000256" key="7">
    <source>
        <dbReference type="ARBA" id="ARBA00022679"/>
    </source>
</evidence>
<comment type="subcellular location">
    <subcellularLocation>
        <location evidence="3">Cell membrane</location>
    </subcellularLocation>
    <subcellularLocation>
        <location evidence="2">Membrane</location>
        <topology evidence="2">Multi-pass membrane protein</topology>
    </subcellularLocation>
</comment>
<evidence type="ECO:0000256" key="15">
    <source>
        <dbReference type="SAM" id="Phobius"/>
    </source>
</evidence>
<dbReference type="InterPro" id="IPR036097">
    <property type="entry name" value="HisK_dim/P_sf"/>
</dbReference>
<dbReference type="SMART" id="SM00388">
    <property type="entry name" value="HisKA"/>
    <property type="match status" value="1"/>
</dbReference>
<dbReference type="PROSITE" id="PS50885">
    <property type="entry name" value="HAMP"/>
    <property type="match status" value="1"/>
</dbReference>
<dbReference type="AlphaFoldDB" id="A0A6N3EHH5"/>
<evidence type="ECO:0000256" key="6">
    <source>
        <dbReference type="ARBA" id="ARBA00022553"/>
    </source>
</evidence>
<dbReference type="InterPro" id="IPR036890">
    <property type="entry name" value="HATPase_C_sf"/>
</dbReference>